<feature type="region of interest" description="Disordered" evidence="1">
    <location>
        <begin position="90"/>
        <end position="116"/>
    </location>
</feature>
<keyword evidence="3" id="KW-1185">Reference proteome</keyword>
<accession>A0AAV7RPC7</accession>
<protein>
    <submittedName>
        <fullName evidence="2">Uncharacterized protein</fullName>
    </submittedName>
</protein>
<gene>
    <name evidence="2" type="ORF">NDU88_007384</name>
</gene>
<organism evidence="2 3">
    <name type="scientific">Pleurodeles waltl</name>
    <name type="common">Iberian ribbed newt</name>
    <dbReference type="NCBI Taxonomy" id="8319"/>
    <lineage>
        <taxon>Eukaryota</taxon>
        <taxon>Metazoa</taxon>
        <taxon>Chordata</taxon>
        <taxon>Craniata</taxon>
        <taxon>Vertebrata</taxon>
        <taxon>Euteleostomi</taxon>
        <taxon>Amphibia</taxon>
        <taxon>Batrachia</taxon>
        <taxon>Caudata</taxon>
        <taxon>Salamandroidea</taxon>
        <taxon>Salamandridae</taxon>
        <taxon>Pleurodelinae</taxon>
        <taxon>Pleurodeles</taxon>
    </lineage>
</organism>
<sequence>MGWFVPSWLHYWWAPKSSRGAQEDYEVPVRLARAAVVSSAGRSSDDAGSPRRSSRVGKLPLTAYGDPRHSARSRLWPLCVLVRSALGRLPARSRSGNGRPERPSDQTQAKRSRQLLRRTARHRSRLVGFAAGGDDSRPLGRSRRLYIGLLL</sequence>
<proteinExistence type="predicted"/>
<dbReference type="EMBL" id="JANPWB010000009">
    <property type="protein sequence ID" value="KAJ1154641.1"/>
    <property type="molecule type" value="Genomic_DNA"/>
</dbReference>
<comment type="caution">
    <text evidence="2">The sequence shown here is derived from an EMBL/GenBank/DDBJ whole genome shotgun (WGS) entry which is preliminary data.</text>
</comment>
<dbReference type="Proteomes" id="UP001066276">
    <property type="component" value="Chromosome 5"/>
</dbReference>
<evidence type="ECO:0000313" key="2">
    <source>
        <dbReference type="EMBL" id="KAJ1154641.1"/>
    </source>
</evidence>
<evidence type="ECO:0000313" key="3">
    <source>
        <dbReference type="Proteomes" id="UP001066276"/>
    </source>
</evidence>
<evidence type="ECO:0000256" key="1">
    <source>
        <dbReference type="SAM" id="MobiDB-lite"/>
    </source>
</evidence>
<feature type="region of interest" description="Disordered" evidence="1">
    <location>
        <begin position="38"/>
        <end position="67"/>
    </location>
</feature>
<dbReference type="AlphaFoldDB" id="A0AAV7RPC7"/>
<name>A0AAV7RPC7_PLEWA</name>
<reference evidence="2" key="1">
    <citation type="journal article" date="2022" name="bioRxiv">
        <title>Sequencing and chromosome-scale assembly of the giantPleurodeles waltlgenome.</title>
        <authorList>
            <person name="Brown T."/>
            <person name="Elewa A."/>
            <person name="Iarovenko S."/>
            <person name="Subramanian E."/>
            <person name="Araus A.J."/>
            <person name="Petzold A."/>
            <person name="Susuki M."/>
            <person name="Suzuki K.-i.T."/>
            <person name="Hayashi T."/>
            <person name="Toyoda A."/>
            <person name="Oliveira C."/>
            <person name="Osipova E."/>
            <person name="Leigh N.D."/>
            <person name="Simon A."/>
            <person name="Yun M.H."/>
        </authorList>
    </citation>
    <scope>NUCLEOTIDE SEQUENCE</scope>
    <source>
        <strain evidence="2">20211129_DDA</strain>
        <tissue evidence="2">Liver</tissue>
    </source>
</reference>